<keyword evidence="2" id="KW-1185">Reference proteome</keyword>
<organism evidence="1 2">
    <name type="scientific">Centaurea solstitialis</name>
    <name type="common">yellow star-thistle</name>
    <dbReference type="NCBI Taxonomy" id="347529"/>
    <lineage>
        <taxon>Eukaryota</taxon>
        <taxon>Viridiplantae</taxon>
        <taxon>Streptophyta</taxon>
        <taxon>Embryophyta</taxon>
        <taxon>Tracheophyta</taxon>
        <taxon>Spermatophyta</taxon>
        <taxon>Magnoliopsida</taxon>
        <taxon>eudicotyledons</taxon>
        <taxon>Gunneridae</taxon>
        <taxon>Pentapetalae</taxon>
        <taxon>asterids</taxon>
        <taxon>campanulids</taxon>
        <taxon>Asterales</taxon>
        <taxon>Asteraceae</taxon>
        <taxon>Carduoideae</taxon>
        <taxon>Cardueae</taxon>
        <taxon>Centaureinae</taxon>
        <taxon>Centaurea</taxon>
    </lineage>
</organism>
<protein>
    <submittedName>
        <fullName evidence="1">Uncharacterized protein</fullName>
    </submittedName>
</protein>
<proteinExistence type="predicted"/>
<evidence type="ECO:0000313" key="2">
    <source>
        <dbReference type="Proteomes" id="UP001172457"/>
    </source>
</evidence>
<accession>A0AA38WIR7</accession>
<name>A0AA38WIR7_9ASTR</name>
<gene>
    <name evidence="1" type="ORF">OSB04_015449</name>
</gene>
<evidence type="ECO:0000313" key="1">
    <source>
        <dbReference type="EMBL" id="KAJ9551404.1"/>
    </source>
</evidence>
<sequence>MGFWDVIYSARDRLPDLSPARRAAYDCTSKVDQAVRGEAIPKLNRYLSDDENRAQIGLFATTLAKITGKYVVQESYKHIPGATVATKLISDTMLEVKRETDKDGTKAIGQKRNLESTWWWN</sequence>
<reference evidence="1" key="1">
    <citation type="submission" date="2023-03" db="EMBL/GenBank/DDBJ databases">
        <title>Chromosome-scale reference genome and RAD-based genetic map of yellow starthistle (Centaurea solstitialis) reveal putative structural variation and QTLs associated with invader traits.</title>
        <authorList>
            <person name="Reatini B."/>
            <person name="Cang F.A."/>
            <person name="Jiang Q."/>
            <person name="Mckibben M.T.W."/>
            <person name="Barker M.S."/>
            <person name="Rieseberg L.H."/>
            <person name="Dlugosch K.M."/>
        </authorList>
    </citation>
    <scope>NUCLEOTIDE SEQUENCE</scope>
    <source>
        <strain evidence="1">CAN-66</strain>
        <tissue evidence="1">Leaf</tissue>
    </source>
</reference>
<dbReference type="EMBL" id="JARYMX010000004">
    <property type="protein sequence ID" value="KAJ9551404.1"/>
    <property type="molecule type" value="Genomic_DNA"/>
</dbReference>
<dbReference type="AlphaFoldDB" id="A0AA38WIR7"/>
<comment type="caution">
    <text evidence="1">The sequence shown here is derived from an EMBL/GenBank/DDBJ whole genome shotgun (WGS) entry which is preliminary data.</text>
</comment>
<dbReference type="Proteomes" id="UP001172457">
    <property type="component" value="Chromosome 4"/>
</dbReference>